<reference evidence="1 2" key="1">
    <citation type="submission" date="2017-11" db="EMBL/GenBank/DDBJ databases">
        <title>Genome sequence of Pseudomonas arsenicoxydans ACM1.</title>
        <authorList>
            <person name="Nascimento F.X."/>
        </authorList>
    </citation>
    <scope>NUCLEOTIDE SEQUENCE [LARGE SCALE GENOMIC DNA]</scope>
    <source>
        <strain evidence="1 2">ACM1</strain>
    </source>
</reference>
<sequence>MGASLLAIAVCQTTLMVNVRPLSRAGSLLQGICAVYVELRRRRVRSNADLFVDDMRRYWASSAPRTQL</sequence>
<keyword evidence="2" id="KW-1185">Reference proteome</keyword>
<dbReference type="Proteomes" id="UP000291121">
    <property type="component" value="Chromosome"/>
</dbReference>
<accession>A0A4P6G8R5</accession>
<name>A0A4P6G8R5_9PSED</name>
<protein>
    <submittedName>
        <fullName evidence="1">Uncharacterized protein</fullName>
    </submittedName>
</protein>
<proteinExistence type="predicted"/>
<gene>
    <name evidence="1" type="ORF">CUN61_19480</name>
</gene>
<organism evidence="1 2">
    <name type="scientific">Pseudomonas arsenicoxydans</name>
    <dbReference type="NCBI Taxonomy" id="702115"/>
    <lineage>
        <taxon>Bacteria</taxon>
        <taxon>Pseudomonadati</taxon>
        <taxon>Pseudomonadota</taxon>
        <taxon>Gammaproteobacteria</taxon>
        <taxon>Pseudomonadales</taxon>
        <taxon>Pseudomonadaceae</taxon>
        <taxon>Pseudomonas</taxon>
    </lineage>
</organism>
<evidence type="ECO:0000313" key="1">
    <source>
        <dbReference type="EMBL" id="QAY86032.1"/>
    </source>
</evidence>
<dbReference type="EMBL" id="CP024767">
    <property type="protein sequence ID" value="QAY86032.1"/>
    <property type="molecule type" value="Genomic_DNA"/>
</dbReference>
<evidence type="ECO:0000313" key="2">
    <source>
        <dbReference type="Proteomes" id="UP000291121"/>
    </source>
</evidence>
<dbReference type="AlphaFoldDB" id="A0A4P6G8R5"/>